<sequence>MRPRERIWQALAGGLLLLALAFWGIRPALAVPERTEAHPKLWEQLGQAHWIGQGHGPHILYMIFDPNCPYCHVLYDELEPMVQSAHLNLRFIVVGFLAPSSTGKAAAILQAKDPRAAIRENEKGFNMEHFGAIREVIPTPETDKILADNLKLLEESGRRIVPTLIYRDRQGKIQVIHGLLDKSGLQATLKQIR</sequence>
<dbReference type="Proteomes" id="UP000005522">
    <property type="component" value="Chromosome"/>
</dbReference>
<proteinExistence type="predicted"/>
<evidence type="ECO:0000313" key="3">
    <source>
        <dbReference type="Proteomes" id="UP000005522"/>
    </source>
</evidence>
<dbReference type="SUPFAM" id="SSF52833">
    <property type="entry name" value="Thioredoxin-like"/>
    <property type="match status" value="1"/>
</dbReference>
<dbReference type="eggNOG" id="COG1651">
    <property type="taxonomic scope" value="Bacteria"/>
</dbReference>
<dbReference type="EMBL" id="CP005986">
    <property type="protein sequence ID" value="AIA56017.1"/>
    <property type="molecule type" value="Genomic_DNA"/>
</dbReference>
<organism evidence="2 3">
    <name type="scientific">Acidithiobacillus caldus (strain ATCC 51756 / DSM 8584 / KU)</name>
    <dbReference type="NCBI Taxonomy" id="637389"/>
    <lineage>
        <taxon>Bacteria</taxon>
        <taxon>Pseudomonadati</taxon>
        <taxon>Pseudomonadota</taxon>
        <taxon>Acidithiobacillia</taxon>
        <taxon>Acidithiobacillales</taxon>
        <taxon>Acidithiobacillaceae</taxon>
        <taxon>Acidithiobacillus</taxon>
    </lineage>
</organism>
<accession>A0A060A1K2</accession>
<dbReference type="PANTHER" id="PTHR35272">
    <property type="entry name" value="THIOL:DISULFIDE INTERCHANGE PROTEIN DSBC-RELATED"/>
    <property type="match status" value="1"/>
</dbReference>
<dbReference type="AlphaFoldDB" id="A0A060A1K2"/>
<evidence type="ECO:0000259" key="1">
    <source>
        <dbReference type="Pfam" id="PF13098"/>
    </source>
</evidence>
<dbReference type="InterPro" id="IPR036249">
    <property type="entry name" value="Thioredoxin-like_sf"/>
</dbReference>
<feature type="domain" description="Thioredoxin-like fold" evidence="1">
    <location>
        <begin position="54"/>
        <end position="189"/>
    </location>
</feature>
<dbReference type="Gene3D" id="3.40.30.10">
    <property type="entry name" value="Glutaredoxin"/>
    <property type="match status" value="1"/>
</dbReference>
<dbReference type="PANTHER" id="PTHR35272:SF4">
    <property type="entry name" value="THIOL:DISULFIDE INTERCHANGE PROTEIN DSBG"/>
    <property type="match status" value="1"/>
</dbReference>
<dbReference type="KEGG" id="acz:Acaty_c2163"/>
<gene>
    <name evidence="2" type="ORF">Acaty_c2163</name>
</gene>
<dbReference type="InterPro" id="IPR012336">
    <property type="entry name" value="Thioredoxin-like_fold"/>
</dbReference>
<dbReference type="HOGENOM" id="CLU_094179_0_0_6"/>
<dbReference type="InterPro" id="IPR051470">
    <property type="entry name" value="Thiol:disulfide_interchange"/>
</dbReference>
<evidence type="ECO:0000313" key="2">
    <source>
        <dbReference type="EMBL" id="AIA56017.1"/>
    </source>
</evidence>
<dbReference type="NCBIfam" id="NF008657">
    <property type="entry name" value="PRK11657.1"/>
    <property type="match status" value="1"/>
</dbReference>
<protein>
    <submittedName>
        <fullName evidence="2">Thiol:disulfide interchange protein DsbG</fullName>
    </submittedName>
</protein>
<name>A0A060A1K2_ACICK</name>
<reference evidence="2 3" key="1">
    <citation type="journal article" date="2009" name="J. Bacteriol.">
        <title>Draft genome sequence of the extremely acidophilic bacterium Acidithiobacillus caldus ATCC 51756 reveals metabolic versatility in the genus Acidithiobacillus.</title>
        <authorList>
            <person name="Valdes J."/>
            <person name="Quatrini R."/>
            <person name="Hallberg K."/>
            <person name="Dopson M."/>
            <person name="Valenzuela P.D."/>
            <person name="Holmes D.S."/>
        </authorList>
    </citation>
    <scope>NUCLEOTIDE SEQUENCE [LARGE SCALE GENOMIC DNA]</scope>
    <source>
        <strain evidence="3">ATCC 51756 / DSM 8584 / KU</strain>
    </source>
</reference>
<dbReference type="Pfam" id="PF13098">
    <property type="entry name" value="Thioredoxin_2"/>
    <property type="match status" value="1"/>
</dbReference>